<keyword evidence="1" id="KW-0732">Signal</keyword>
<gene>
    <name evidence="2" type="ORF">GCK32_012885</name>
</gene>
<protein>
    <submittedName>
        <fullName evidence="2">Uncharacterized protein</fullName>
    </submittedName>
</protein>
<accession>A0AAN8F7K6</accession>
<dbReference type="Proteomes" id="UP001331761">
    <property type="component" value="Unassembled WGS sequence"/>
</dbReference>
<evidence type="ECO:0000313" key="2">
    <source>
        <dbReference type="EMBL" id="KAK5968847.1"/>
    </source>
</evidence>
<feature type="signal peptide" evidence="1">
    <location>
        <begin position="1"/>
        <end position="18"/>
    </location>
</feature>
<comment type="caution">
    <text evidence="2">The sequence shown here is derived from an EMBL/GenBank/DDBJ whole genome shotgun (WGS) entry which is preliminary data.</text>
</comment>
<evidence type="ECO:0000256" key="1">
    <source>
        <dbReference type="SAM" id="SignalP"/>
    </source>
</evidence>
<evidence type="ECO:0000313" key="3">
    <source>
        <dbReference type="Proteomes" id="UP001331761"/>
    </source>
</evidence>
<reference evidence="2 3" key="1">
    <citation type="submission" date="2019-10" db="EMBL/GenBank/DDBJ databases">
        <title>Assembly and Annotation for the nematode Trichostrongylus colubriformis.</title>
        <authorList>
            <person name="Martin J."/>
        </authorList>
    </citation>
    <scope>NUCLEOTIDE SEQUENCE [LARGE SCALE GENOMIC DNA]</scope>
    <source>
        <strain evidence="2">G859</strain>
        <tissue evidence="2">Whole worm</tissue>
    </source>
</reference>
<sequence>MSPLSLLCALLLVFTALADVTDELQQDDRDVLQLSDDGTSSGSAAKRARNPYSWMVTGQSKRARNPYSWMAHPKVRGIEV</sequence>
<name>A0AAN8F7K6_TRICO</name>
<keyword evidence="3" id="KW-1185">Reference proteome</keyword>
<proteinExistence type="predicted"/>
<dbReference type="EMBL" id="WIXE01020922">
    <property type="protein sequence ID" value="KAK5968847.1"/>
    <property type="molecule type" value="Genomic_DNA"/>
</dbReference>
<dbReference type="AlphaFoldDB" id="A0AAN8F7K6"/>
<feature type="chain" id="PRO_5042907077" evidence="1">
    <location>
        <begin position="19"/>
        <end position="80"/>
    </location>
</feature>
<organism evidence="2 3">
    <name type="scientific">Trichostrongylus colubriformis</name>
    <name type="common">Black scour worm</name>
    <dbReference type="NCBI Taxonomy" id="6319"/>
    <lineage>
        <taxon>Eukaryota</taxon>
        <taxon>Metazoa</taxon>
        <taxon>Ecdysozoa</taxon>
        <taxon>Nematoda</taxon>
        <taxon>Chromadorea</taxon>
        <taxon>Rhabditida</taxon>
        <taxon>Rhabditina</taxon>
        <taxon>Rhabditomorpha</taxon>
        <taxon>Strongyloidea</taxon>
        <taxon>Trichostrongylidae</taxon>
        <taxon>Trichostrongylus</taxon>
    </lineage>
</organism>